<gene>
    <name evidence="2" type="ORF">ASIM_LOCUS16127</name>
</gene>
<reference evidence="2 3" key="2">
    <citation type="submission" date="2018-11" db="EMBL/GenBank/DDBJ databases">
        <authorList>
            <consortium name="Pathogen Informatics"/>
        </authorList>
    </citation>
    <scope>NUCLEOTIDE SEQUENCE [LARGE SCALE GENOMIC DNA]</scope>
</reference>
<reference evidence="4" key="1">
    <citation type="submission" date="2017-02" db="UniProtKB">
        <authorList>
            <consortium name="WormBaseParasite"/>
        </authorList>
    </citation>
    <scope>IDENTIFICATION</scope>
</reference>
<feature type="compositionally biased region" description="Low complexity" evidence="1">
    <location>
        <begin position="187"/>
        <end position="196"/>
    </location>
</feature>
<name>A0A0M3K6X9_ANISI</name>
<organism evidence="4">
    <name type="scientific">Anisakis simplex</name>
    <name type="common">Herring worm</name>
    <dbReference type="NCBI Taxonomy" id="6269"/>
    <lineage>
        <taxon>Eukaryota</taxon>
        <taxon>Metazoa</taxon>
        <taxon>Ecdysozoa</taxon>
        <taxon>Nematoda</taxon>
        <taxon>Chromadorea</taxon>
        <taxon>Rhabditida</taxon>
        <taxon>Spirurina</taxon>
        <taxon>Ascaridomorpha</taxon>
        <taxon>Ascaridoidea</taxon>
        <taxon>Anisakidae</taxon>
        <taxon>Anisakis</taxon>
        <taxon>Anisakis simplex complex</taxon>
    </lineage>
</organism>
<evidence type="ECO:0000256" key="1">
    <source>
        <dbReference type="SAM" id="MobiDB-lite"/>
    </source>
</evidence>
<proteinExistence type="predicted"/>
<evidence type="ECO:0000313" key="4">
    <source>
        <dbReference type="WBParaSite" id="ASIM_0001672001-mRNA-1"/>
    </source>
</evidence>
<feature type="compositionally biased region" description="Polar residues" evidence="1">
    <location>
        <begin position="72"/>
        <end position="89"/>
    </location>
</feature>
<dbReference type="AlphaFoldDB" id="A0A0M3K6X9"/>
<evidence type="ECO:0000313" key="2">
    <source>
        <dbReference type="EMBL" id="VDK56927.1"/>
    </source>
</evidence>
<keyword evidence="3" id="KW-1185">Reference proteome</keyword>
<feature type="region of interest" description="Disordered" evidence="1">
    <location>
        <begin position="144"/>
        <end position="170"/>
    </location>
</feature>
<evidence type="ECO:0000313" key="3">
    <source>
        <dbReference type="Proteomes" id="UP000267096"/>
    </source>
</evidence>
<dbReference type="Proteomes" id="UP000267096">
    <property type="component" value="Unassembled WGS sequence"/>
</dbReference>
<feature type="compositionally biased region" description="Polar residues" evidence="1">
    <location>
        <begin position="198"/>
        <end position="215"/>
    </location>
</feature>
<sequence>MVEFGDHHPFAKVNFGSRRRPAWQRWEAVDENDTDKCGNDFGNQSDGSIACESNASTVYGVSLETDAVTLSPQQRYSSNDTASESCTITSDDDAENETELDWDGDWGEWSKSEQGSKQWAQRNNSLNLLRLNKQRRMLFTASNSLSPIPEYEETQSERCSSDDSSFENTDESNLNKTFIINNECAHSSSSSDSYYDADQSTLSKQMQTTQDNSAISDEESVNVDNETSFGDKQRKQALIVGKNDDGDHQEILFCNGPIENVIFGPCTVTEKGEQNVSSVLIQKA</sequence>
<dbReference type="WBParaSite" id="ASIM_0001672001-mRNA-1">
    <property type="protein sequence ID" value="ASIM_0001672001-mRNA-1"/>
    <property type="gene ID" value="ASIM_0001672001"/>
</dbReference>
<dbReference type="EMBL" id="UYRR01032829">
    <property type="protein sequence ID" value="VDK56927.1"/>
    <property type="molecule type" value="Genomic_DNA"/>
</dbReference>
<accession>A0A0M3K6X9</accession>
<feature type="region of interest" description="Disordered" evidence="1">
    <location>
        <begin position="186"/>
        <end position="229"/>
    </location>
</feature>
<feature type="region of interest" description="Disordered" evidence="1">
    <location>
        <begin position="72"/>
        <end position="98"/>
    </location>
</feature>
<protein>
    <submittedName>
        <fullName evidence="2 4">Uncharacterized protein</fullName>
    </submittedName>
</protein>